<reference evidence="3" key="1">
    <citation type="journal article" date="2019" name="Int. J. Syst. Evol. Microbiol.">
        <title>The Global Catalogue of Microorganisms (GCM) 10K type strain sequencing project: providing services to taxonomists for standard genome sequencing and annotation.</title>
        <authorList>
            <consortium name="The Broad Institute Genomics Platform"/>
            <consortium name="The Broad Institute Genome Sequencing Center for Infectious Disease"/>
            <person name="Wu L."/>
            <person name="Ma J."/>
        </authorList>
    </citation>
    <scope>NUCLEOTIDE SEQUENCE [LARGE SCALE GENOMIC DNA]</scope>
    <source>
        <strain evidence="3">JCM 9091</strain>
    </source>
</reference>
<evidence type="ECO:0008006" key="4">
    <source>
        <dbReference type="Google" id="ProtNLM"/>
    </source>
</evidence>
<dbReference type="RefSeq" id="WP_234519989.1">
    <property type="nucleotide sequence ID" value="NZ_BAAAUF010000098.1"/>
</dbReference>
<dbReference type="EMBL" id="BAAAUF010000098">
    <property type="protein sequence ID" value="GAA3077627.1"/>
    <property type="molecule type" value="Genomic_DNA"/>
</dbReference>
<feature type="transmembrane region" description="Helical" evidence="1">
    <location>
        <begin position="25"/>
        <end position="45"/>
    </location>
</feature>
<gene>
    <name evidence="2" type="ORF">GCM10010448_69690</name>
</gene>
<proteinExistence type="predicted"/>
<evidence type="ECO:0000313" key="3">
    <source>
        <dbReference type="Proteomes" id="UP001501532"/>
    </source>
</evidence>
<evidence type="ECO:0000256" key="1">
    <source>
        <dbReference type="SAM" id="Phobius"/>
    </source>
</evidence>
<protein>
    <recommendedName>
        <fullName evidence="4">Peptidase</fullName>
    </recommendedName>
</protein>
<accession>A0ABP6M930</accession>
<sequence>MHGYGQLAATGTSLTIGSIVLDQTWLIAAALGLVVFGALCIRVGFRRGKGPGEI</sequence>
<keyword evidence="3" id="KW-1185">Reference proteome</keyword>
<organism evidence="2 3">
    <name type="scientific">Streptomyces glomeratus</name>
    <dbReference type="NCBI Taxonomy" id="284452"/>
    <lineage>
        <taxon>Bacteria</taxon>
        <taxon>Bacillati</taxon>
        <taxon>Actinomycetota</taxon>
        <taxon>Actinomycetes</taxon>
        <taxon>Kitasatosporales</taxon>
        <taxon>Streptomycetaceae</taxon>
        <taxon>Streptomyces</taxon>
    </lineage>
</organism>
<comment type="caution">
    <text evidence="2">The sequence shown here is derived from an EMBL/GenBank/DDBJ whole genome shotgun (WGS) entry which is preliminary data.</text>
</comment>
<name>A0ABP6M930_9ACTN</name>
<evidence type="ECO:0000313" key="2">
    <source>
        <dbReference type="EMBL" id="GAA3077627.1"/>
    </source>
</evidence>
<keyword evidence="1" id="KW-0472">Membrane</keyword>
<keyword evidence="1" id="KW-1133">Transmembrane helix</keyword>
<dbReference type="Proteomes" id="UP001501532">
    <property type="component" value="Unassembled WGS sequence"/>
</dbReference>
<keyword evidence="1" id="KW-0812">Transmembrane</keyword>